<dbReference type="AlphaFoldDB" id="A0A1Y1SBN7"/>
<organism evidence="5 6">
    <name type="scientific">Oceanococcus atlanticus</name>
    <dbReference type="NCBI Taxonomy" id="1317117"/>
    <lineage>
        <taxon>Bacteria</taxon>
        <taxon>Pseudomonadati</taxon>
        <taxon>Pseudomonadota</taxon>
        <taxon>Gammaproteobacteria</taxon>
        <taxon>Chromatiales</taxon>
        <taxon>Oceanococcaceae</taxon>
        <taxon>Oceanococcus</taxon>
    </lineage>
</organism>
<evidence type="ECO:0000313" key="6">
    <source>
        <dbReference type="Proteomes" id="UP000192342"/>
    </source>
</evidence>
<accession>A0A1Y1SBN7</accession>
<dbReference type="Pfam" id="PF19263">
    <property type="entry name" value="DUF5906"/>
    <property type="match status" value="1"/>
</dbReference>
<evidence type="ECO:0000313" key="5">
    <source>
        <dbReference type="EMBL" id="ORE86038.1"/>
    </source>
</evidence>
<sequence length="797" mass="88136">MIKLSIQELIENIPDGMKNAKRWVLWCEEYKPGNEKPSKVPYYADGTKRRGTLDAPEDVARFATFDQALVALKSGSYAGLAFALGPDGTGNNWQGIDLDNSSKHPHHASIIEDAPAYIEKSPSGDGWHIIGYGKQFKQFVNHAEGIECYSERRFFTVSGVAEGGEPNACLADTVEQLRAIYAPAKPAQTPPRTPKNDAYRATNDAAMANLAAWVPELYPDAIPQQNGGYRVTSDALDRPLEEDLSFHRDGIKDFGLHDIGDPHEGRRRPIDAVMDAFARRGETIDAAQAKAWLDERLQPPTLSYDECMALAQDLGAESSPDAIQEVVEAARHLPRIAKSKIHKAINKAAGVTLGDIRAVDAGERHKDTTDDLTHAQAIVLQIGGSNLLYANNNAYMYNDAGLWPRIDDRELKQWAANQLSASGEPATATRTAGIADMLKTCLYVRNHEFNVGPAECVNCLNGELVLTGSGAWELKPHKREHYRTSQIAVEYDPNAEAPNFERFLGEIFHGDPDADEKAEFLLAFIGYTLMAHCIYELFLILIGSGANGKSVVLYLLQELIGKTNVCAVQPSQFGNRFQRAHLHAKLANIVTEIKQGELIDDAALKGIVSGEATTVEHKNQPPFELTPYATCWFGTNHMPHTRDFSDALSRRARILTFNNTFTPEKGNADPHLRQKLKAELPGILNLALAAYARAVRDGFKEPSSSRAARMEWQTEADQVAQFVRDQCRPNDSARLTPEQIYTHYKQWARSNSIKNTLAHSPFASRLKRLGYASSPSNGRRVVKGLEINPPETPPIIQ</sequence>
<dbReference type="GO" id="GO:0016787">
    <property type="term" value="F:hydrolase activity"/>
    <property type="evidence" value="ECO:0007669"/>
    <property type="project" value="UniProtKB-KW"/>
</dbReference>
<dbReference type="GO" id="GO:0005524">
    <property type="term" value="F:ATP binding"/>
    <property type="evidence" value="ECO:0007669"/>
    <property type="project" value="UniProtKB-KW"/>
</dbReference>
<keyword evidence="3" id="KW-0067">ATP-binding</keyword>
<dbReference type="PROSITE" id="PS51206">
    <property type="entry name" value="SF3_HELICASE_1"/>
    <property type="match status" value="1"/>
</dbReference>
<dbReference type="Proteomes" id="UP000192342">
    <property type="component" value="Unassembled WGS sequence"/>
</dbReference>
<proteinExistence type="predicted"/>
<dbReference type="InterPro" id="IPR027417">
    <property type="entry name" value="P-loop_NTPase"/>
</dbReference>
<dbReference type="InterPro" id="IPR014818">
    <property type="entry name" value="Phage/plasmid_primase_P4_C"/>
</dbReference>
<keyword evidence="6" id="KW-1185">Reference proteome</keyword>
<protein>
    <recommendedName>
        <fullName evidence="4">SF3 helicase domain-containing protein</fullName>
    </recommendedName>
</protein>
<evidence type="ECO:0000256" key="1">
    <source>
        <dbReference type="ARBA" id="ARBA00022741"/>
    </source>
</evidence>
<dbReference type="InterPro" id="IPR045455">
    <property type="entry name" value="NrS-1_pol-like_helicase"/>
</dbReference>
<dbReference type="Pfam" id="PF08706">
    <property type="entry name" value="D5_N"/>
    <property type="match status" value="1"/>
</dbReference>
<dbReference type="SUPFAM" id="SSF52540">
    <property type="entry name" value="P-loop containing nucleoside triphosphate hydrolases"/>
    <property type="match status" value="1"/>
</dbReference>
<dbReference type="OrthoDB" id="9067983at2"/>
<dbReference type="InterPro" id="IPR014015">
    <property type="entry name" value="Helicase_SF3_DNA-vir"/>
</dbReference>
<keyword evidence="1" id="KW-0547">Nucleotide-binding</keyword>
<dbReference type="PANTHER" id="PTHR35372">
    <property type="entry name" value="ATP BINDING PROTEIN-RELATED"/>
    <property type="match status" value="1"/>
</dbReference>
<comment type="caution">
    <text evidence="5">The sequence shown here is derived from an EMBL/GenBank/DDBJ whole genome shotgun (WGS) entry which is preliminary data.</text>
</comment>
<evidence type="ECO:0000259" key="4">
    <source>
        <dbReference type="PROSITE" id="PS51206"/>
    </source>
</evidence>
<dbReference type="InterPro" id="IPR051620">
    <property type="entry name" value="ORF904-like_C"/>
</dbReference>
<dbReference type="SMART" id="SM00885">
    <property type="entry name" value="D5_N"/>
    <property type="match status" value="1"/>
</dbReference>
<evidence type="ECO:0000256" key="2">
    <source>
        <dbReference type="ARBA" id="ARBA00022801"/>
    </source>
</evidence>
<dbReference type="RefSeq" id="WP_146680327.1">
    <property type="nucleotide sequence ID" value="NZ_AQQV01000003.1"/>
</dbReference>
<keyword evidence="2" id="KW-0378">Hydrolase</keyword>
<gene>
    <name evidence="5" type="ORF">ATO7_12113</name>
</gene>
<dbReference type="NCBIfam" id="TIGR01613">
    <property type="entry name" value="primase_Cterm"/>
    <property type="match status" value="1"/>
</dbReference>
<name>A0A1Y1SBN7_9GAMM</name>
<feature type="domain" description="SF3 helicase" evidence="4">
    <location>
        <begin position="516"/>
        <end position="670"/>
    </location>
</feature>
<dbReference type="InterPro" id="IPR006500">
    <property type="entry name" value="Helicase_put_C_phage/plasmid"/>
</dbReference>
<dbReference type="EMBL" id="AQQV01000003">
    <property type="protein sequence ID" value="ORE86038.1"/>
    <property type="molecule type" value="Genomic_DNA"/>
</dbReference>
<dbReference type="Gene3D" id="3.40.50.300">
    <property type="entry name" value="P-loop containing nucleotide triphosphate hydrolases"/>
    <property type="match status" value="1"/>
</dbReference>
<dbReference type="STRING" id="1317117.ATO7_12113"/>
<reference evidence="5 6" key="1">
    <citation type="submission" date="2013-04" db="EMBL/GenBank/DDBJ databases">
        <title>Oceanococcus atlanticus 22II-S10r2 Genome Sequencing.</title>
        <authorList>
            <person name="Lai Q."/>
            <person name="Li G."/>
            <person name="Shao Z."/>
        </authorList>
    </citation>
    <scope>NUCLEOTIDE SEQUENCE [LARGE SCALE GENOMIC DNA]</scope>
    <source>
        <strain evidence="5 6">22II-S10r2</strain>
    </source>
</reference>
<dbReference type="PANTHER" id="PTHR35372:SF2">
    <property type="entry name" value="SF3 HELICASE DOMAIN-CONTAINING PROTEIN"/>
    <property type="match status" value="1"/>
</dbReference>
<evidence type="ECO:0000256" key="3">
    <source>
        <dbReference type="ARBA" id="ARBA00022840"/>
    </source>
</evidence>